<reference evidence="1 2" key="1">
    <citation type="submission" date="2018-06" db="EMBL/GenBank/DDBJ databases">
        <title>A transcriptomic atlas of mushroom development highlights an independent origin of complex multicellularity.</title>
        <authorList>
            <consortium name="DOE Joint Genome Institute"/>
            <person name="Krizsan K."/>
            <person name="Almasi E."/>
            <person name="Merenyi Z."/>
            <person name="Sahu N."/>
            <person name="Viragh M."/>
            <person name="Koszo T."/>
            <person name="Mondo S."/>
            <person name="Kiss B."/>
            <person name="Balint B."/>
            <person name="Kues U."/>
            <person name="Barry K."/>
            <person name="Hegedus J.C."/>
            <person name="Henrissat B."/>
            <person name="Johnson J."/>
            <person name="Lipzen A."/>
            <person name="Ohm R."/>
            <person name="Nagy I."/>
            <person name="Pangilinan J."/>
            <person name="Yan J."/>
            <person name="Xiong Y."/>
            <person name="Grigoriev I.V."/>
            <person name="Hibbett D.S."/>
            <person name="Nagy L.G."/>
        </authorList>
    </citation>
    <scope>NUCLEOTIDE SEQUENCE [LARGE SCALE GENOMIC DNA]</scope>
    <source>
        <strain evidence="1 2">SZMC22713</strain>
    </source>
</reference>
<dbReference type="EMBL" id="ML170156">
    <property type="protein sequence ID" value="TDL29102.1"/>
    <property type="molecule type" value="Genomic_DNA"/>
</dbReference>
<dbReference type="Proteomes" id="UP000294933">
    <property type="component" value="Unassembled WGS sequence"/>
</dbReference>
<gene>
    <name evidence="1" type="ORF">BD410DRAFT_892464</name>
</gene>
<organism evidence="1 2">
    <name type="scientific">Rickenella mellea</name>
    <dbReference type="NCBI Taxonomy" id="50990"/>
    <lineage>
        <taxon>Eukaryota</taxon>
        <taxon>Fungi</taxon>
        <taxon>Dikarya</taxon>
        <taxon>Basidiomycota</taxon>
        <taxon>Agaricomycotina</taxon>
        <taxon>Agaricomycetes</taxon>
        <taxon>Hymenochaetales</taxon>
        <taxon>Rickenellaceae</taxon>
        <taxon>Rickenella</taxon>
    </lineage>
</organism>
<proteinExistence type="predicted"/>
<dbReference type="VEuPathDB" id="FungiDB:BD410DRAFT_892464"/>
<protein>
    <submittedName>
        <fullName evidence="1">Uncharacterized protein</fullName>
    </submittedName>
</protein>
<accession>A0A4R5XED7</accession>
<dbReference type="AlphaFoldDB" id="A0A4R5XED7"/>
<sequence length="146" mass="16742">MTEKRPARIQAEDIDFLISALHRIKNHGGTLEDIMDIDAWFGDTNDWVEPEMSGHTDEWTYDFCEPDISTCMGCHRFPKDGRSLRDALRQLKAVDMVVKAIRKSLSQRLMCMGRKCARLELQDGLQRTPDEVLSVIFQFAYSSSGK</sequence>
<evidence type="ECO:0000313" key="1">
    <source>
        <dbReference type="EMBL" id="TDL29102.1"/>
    </source>
</evidence>
<keyword evidence="2" id="KW-1185">Reference proteome</keyword>
<name>A0A4R5XED7_9AGAM</name>
<evidence type="ECO:0000313" key="2">
    <source>
        <dbReference type="Proteomes" id="UP000294933"/>
    </source>
</evidence>